<protein>
    <submittedName>
        <fullName evidence="1">Uncharacterized protein</fullName>
    </submittedName>
</protein>
<gene>
    <name evidence="1" type="ORF">HPB51_002030</name>
</gene>
<accession>A0A9J6DY71</accession>
<evidence type="ECO:0000313" key="2">
    <source>
        <dbReference type="Proteomes" id="UP000821866"/>
    </source>
</evidence>
<sequence>MAVGAITNVKVFKVAPPRIAPRPLPVEQWKLSLPKGWDSSLSYGHPLYGYGFTRSAVELRKRREAVSSNAAFDSNGNMTPLMLKQIFAYVSGDDSERCVLRVVCEVAAEPNLAGPQGKTVAGFMTALSQEDASAPWMPYRDTAITGQESADRRQCRERYPSCTTSTVSGRAITNVKVFKSAPPRIAHRPLPVEQWKLSLPKGWDSSLSYGHPLYGYGFTRSAVELRKRREAVSSNAAFDSNSNMTPLMLKQIFAYVSGHDSERCVLRVVCEVAAEPNLAGPQGKTVAEFMTDVSKEDSSARWMPYQDATIARQESANLALSSLH</sequence>
<dbReference type="Proteomes" id="UP000821866">
    <property type="component" value="Chromosome 4"/>
</dbReference>
<evidence type="ECO:0000313" key="1">
    <source>
        <dbReference type="EMBL" id="KAH8027085.1"/>
    </source>
</evidence>
<keyword evidence="2" id="KW-1185">Reference proteome</keyword>
<organism evidence="1 2">
    <name type="scientific">Rhipicephalus microplus</name>
    <name type="common">Cattle tick</name>
    <name type="synonym">Boophilus microplus</name>
    <dbReference type="NCBI Taxonomy" id="6941"/>
    <lineage>
        <taxon>Eukaryota</taxon>
        <taxon>Metazoa</taxon>
        <taxon>Ecdysozoa</taxon>
        <taxon>Arthropoda</taxon>
        <taxon>Chelicerata</taxon>
        <taxon>Arachnida</taxon>
        <taxon>Acari</taxon>
        <taxon>Parasitiformes</taxon>
        <taxon>Ixodida</taxon>
        <taxon>Ixodoidea</taxon>
        <taxon>Ixodidae</taxon>
        <taxon>Rhipicephalinae</taxon>
        <taxon>Rhipicephalus</taxon>
        <taxon>Boophilus</taxon>
    </lineage>
</organism>
<dbReference type="VEuPathDB" id="VectorBase:LOC119168262"/>
<comment type="caution">
    <text evidence="1">The sequence shown here is derived from an EMBL/GenBank/DDBJ whole genome shotgun (WGS) entry which is preliminary data.</text>
</comment>
<dbReference type="EMBL" id="JABSTU010000006">
    <property type="protein sequence ID" value="KAH8027085.1"/>
    <property type="molecule type" value="Genomic_DNA"/>
</dbReference>
<reference evidence="1" key="1">
    <citation type="journal article" date="2020" name="Cell">
        <title>Large-Scale Comparative Analyses of Tick Genomes Elucidate Their Genetic Diversity and Vector Capacities.</title>
        <authorList>
            <consortium name="Tick Genome and Microbiome Consortium (TIGMIC)"/>
            <person name="Jia N."/>
            <person name="Wang J."/>
            <person name="Shi W."/>
            <person name="Du L."/>
            <person name="Sun Y."/>
            <person name="Zhan W."/>
            <person name="Jiang J.F."/>
            <person name="Wang Q."/>
            <person name="Zhang B."/>
            <person name="Ji P."/>
            <person name="Bell-Sakyi L."/>
            <person name="Cui X.M."/>
            <person name="Yuan T.T."/>
            <person name="Jiang B.G."/>
            <person name="Yang W.F."/>
            <person name="Lam T.T."/>
            <person name="Chang Q.C."/>
            <person name="Ding S.J."/>
            <person name="Wang X.J."/>
            <person name="Zhu J.G."/>
            <person name="Ruan X.D."/>
            <person name="Zhao L."/>
            <person name="Wei J.T."/>
            <person name="Ye R.Z."/>
            <person name="Que T.C."/>
            <person name="Du C.H."/>
            <person name="Zhou Y.H."/>
            <person name="Cheng J.X."/>
            <person name="Dai P.F."/>
            <person name="Guo W.B."/>
            <person name="Han X.H."/>
            <person name="Huang E.J."/>
            <person name="Li L.F."/>
            <person name="Wei W."/>
            <person name="Gao Y.C."/>
            <person name="Liu J.Z."/>
            <person name="Shao H.Z."/>
            <person name="Wang X."/>
            <person name="Wang C.C."/>
            <person name="Yang T.C."/>
            <person name="Huo Q.B."/>
            <person name="Li W."/>
            <person name="Chen H.Y."/>
            <person name="Chen S.E."/>
            <person name="Zhou L.G."/>
            <person name="Ni X.B."/>
            <person name="Tian J.H."/>
            <person name="Sheng Y."/>
            <person name="Liu T."/>
            <person name="Pan Y.S."/>
            <person name="Xia L.Y."/>
            <person name="Li J."/>
            <person name="Zhao F."/>
            <person name="Cao W.C."/>
        </authorList>
    </citation>
    <scope>NUCLEOTIDE SEQUENCE</scope>
    <source>
        <strain evidence="1">Rmic-2018</strain>
    </source>
</reference>
<name>A0A9J6DY71_RHIMP</name>
<proteinExistence type="predicted"/>
<reference evidence="1" key="2">
    <citation type="submission" date="2021-09" db="EMBL/GenBank/DDBJ databases">
        <authorList>
            <person name="Jia N."/>
            <person name="Wang J."/>
            <person name="Shi W."/>
            <person name="Du L."/>
            <person name="Sun Y."/>
            <person name="Zhan W."/>
            <person name="Jiang J."/>
            <person name="Wang Q."/>
            <person name="Zhang B."/>
            <person name="Ji P."/>
            <person name="Sakyi L.B."/>
            <person name="Cui X."/>
            <person name="Yuan T."/>
            <person name="Jiang B."/>
            <person name="Yang W."/>
            <person name="Lam T.T.-Y."/>
            <person name="Chang Q."/>
            <person name="Ding S."/>
            <person name="Wang X."/>
            <person name="Zhu J."/>
            <person name="Ruan X."/>
            <person name="Zhao L."/>
            <person name="Wei J."/>
            <person name="Que T."/>
            <person name="Du C."/>
            <person name="Cheng J."/>
            <person name="Dai P."/>
            <person name="Han X."/>
            <person name="Huang E."/>
            <person name="Gao Y."/>
            <person name="Liu J."/>
            <person name="Shao H."/>
            <person name="Ye R."/>
            <person name="Li L."/>
            <person name="Wei W."/>
            <person name="Wang X."/>
            <person name="Wang C."/>
            <person name="Huo Q."/>
            <person name="Li W."/>
            <person name="Guo W."/>
            <person name="Chen H."/>
            <person name="Chen S."/>
            <person name="Zhou L."/>
            <person name="Zhou L."/>
            <person name="Ni X."/>
            <person name="Tian J."/>
            <person name="Zhou Y."/>
            <person name="Sheng Y."/>
            <person name="Liu T."/>
            <person name="Pan Y."/>
            <person name="Xia L."/>
            <person name="Li J."/>
            <person name="Zhao F."/>
            <person name="Cao W."/>
        </authorList>
    </citation>
    <scope>NUCLEOTIDE SEQUENCE</scope>
    <source>
        <strain evidence="1">Rmic-2018</strain>
        <tissue evidence="1">Larvae</tissue>
    </source>
</reference>
<dbReference type="AlphaFoldDB" id="A0A9J6DY71"/>